<keyword evidence="8" id="KW-1185">Reference proteome</keyword>
<dbReference type="OrthoDB" id="1012272at2"/>
<dbReference type="InterPro" id="IPR050343">
    <property type="entry name" value="RsuA_PseudoU_synthase"/>
</dbReference>
<dbReference type="Gene3D" id="3.30.70.580">
    <property type="entry name" value="Pseudouridine synthase I, catalytic domain, N-terminal subdomain"/>
    <property type="match status" value="1"/>
</dbReference>
<evidence type="ECO:0000256" key="4">
    <source>
        <dbReference type="RuleBase" id="RU003887"/>
    </source>
</evidence>
<evidence type="ECO:0000259" key="6">
    <source>
        <dbReference type="SMART" id="SM00363"/>
    </source>
</evidence>
<dbReference type="RefSeq" id="WP_135076363.1">
    <property type="nucleotide sequence ID" value="NZ_SPSB01000004.1"/>
</dbReference>
<dbReference type="Pfam" id="PF01479">
    <property type="entry name" value="S4"/>
    <property type="match status" value="1"/>
</dbReference>
<keyword evidence="3" id="KW-0694">RNA-binding</keyword>
<sequence length="399" mass="45574">MRKNNSRKPFFNQEKEGKKEEKSQDFSGFESKKRFFGSSEKKGGPKGGKFEKKGGKPSFKKKFEEDDRPKFSKDSKPGKRFFGEEESGKGRPQPKESKSSGRVYLGRGKDQKPIYGDKSEGFSGNKPTKKGFGKNRPSRIQNQDLIRPEYQFENVPKGKKNQDQDEIRLNKYIANSGICSRREADELIAQGLVSVNGKVVTELGLKVHRNDRVVYNGKRINPEKPVYLLLNKPKDFITTTDDPMERKTVMNLVENACEERIFPVGRLDRNTTGLLLFTNDGELAAKLSHPSNEIKKIYQVTLDKPLTKNDEEAIREGLTLEDGPAPVGDLQVLSLDRKILGLEIHIGRNRIVRRIFAHLGYDVTALDRVLYAGLDKKDLKRGHYRFLTEKEVMRLKYFT</sequence>
<dbReference type="GO" id="GO:0120159">
    <property type="term" value="F:rRNA pseudouridine synthase activity"/>
    <property type="evidence" value="ECO:0007669"/>
    <property type="project" value="UniProtKB-ARBA"/>
</dbReference>
<reference evidence="7 8" key="1">
    <citation type="submission" date="2019-03" db="EMBL/GenBank/DDBJ databases">
        <title>Algoriphagus sp. nov, a new strain isolated from root system soil of mangrove plant Kandelia.</title>
        <authorList>
            <person name="Yin Q."/>
            <person name="Wang K."/>
            <person name="Song Z."/>
        </authorList>
    </citation>
    <scope>NUCLEOTIDE SEQUENCE [LARGE SCALE GENOMIC DNA]</scope>
    <source>
        <strain evidence="7 8">XY-J91</strain>
    </source>
</reference>
<evidence type="ECO:0000313" key="8">
    <source>
        <dbReference type="Proteomes" id="UP000297647"/>
    </source>
</evidence>
<dbReference type="PROSITE" id="PS50889">
    <property type="entry name" value="S4"/>
    <property type="match status" value="1"/>
</dbReference>
<feature type="domain" description="RNA-binding S4" evidence="6">
    <location>
        <begin position="167"/>
        <end position="229"/>
    </location>
</feature>
<protein>
    <recommendedName>
        <fullName evidence="4">Pseudouridine synthase</fullName>
        <ecNumber evidence="4">5.4.99.-</ecNumber>
    </recommendedName>
</protein>
<dbReference type="InterPro" id="IPR002942">
    <property type="entry name" value="S4_RNA-bd"/>
</dbReference>
<dbReference type="FunFam" id="3.10.290.10:FF:000003">
    <property type="entry name" value="Pseudouridine synthase"/>
    <property type="match status" value="1"/>
</dbReference>
<dbReference type="SUPFAM" id="SSF55174">
    <property type="entry name" value="Alpha-L RNA-binding motif"/>
    <property type="match status" value="1"/>
</dbReference>
<dbReference type="EC" id="5.4.99.-" evidence="4"/>
<dbReference type="PANTHER" id="PTHR47683:SF2">
    <property type="entry name" value="RNA-BINDING S4 DOMAIN-CONTAINING PROTEIN"/>
    <property type="match status" value="1"/>
</dbReference>
<dbReference type="InterPro" id="IPR006145">
    <property type="entry name" value="PsdUridine_synth_RsuA/RluA"/>
</dbReference>
<evidence type="ECO:0000256" key="2">
    <source>
        <dbReference type="ARBA" id="ARBA00023235"/>
    </source>
</evidence>
<dbReference type="GO" id="GO:0003723">
    <property type="term" value="F:RNA binding"/>
    <property type="evidence" value="ECO:0007669"/>
    <property type="project" value="UniProtKB-KW"/>
</dbReference>
<evidence type="ECO:0000313" key="7">
    <source>
        <dbReference type="EMBL" id="TFV93698.1"/>
    </source>
</evidence>
<feature type="compositionally biased region" description="Basic and acidic residues" evidence="5">
    <location>
        <begin position="107"/>
        <end position="120"/>
    </location>
</feature>
<dbReference type="SUPFAM" id="SSF55120">
    <property type="entry name" value="Pseudouridine synthase"/>
    <property type="match status" value="1"/>
</dbReference>
<dbReference type="Proteomes" id="UP000297647">
    <property type="component" value="Unassembled WGS sequence"/>
</dbReference>
<name>A0A4Y9QP86_9BACT</name>
<evidence type="ECO:0000256" key="3">
    <source>
        <dbReference type="PROSITE-ProRule" id="PRU00182"/>
    </source>
</evidence>
<feature type="compositionally biased region" description="Basic and acidic residues" evidence="5">
    <location>
        <begin position="13"/>
        <end position="24"/>
    </location>
</feature>
<comment type="similarity">
    <text evidence="1 4">Belongs to the pseudouridine synthase RsuA family.</text>
</comment>
<organism evidence="7 8">
    <name type="scientific">Algoriphagus kandeliae</name>
    <dbReference type="NCBI Taxonomy" id="2562278"/>
    <lineage>
        <taxon>Bacteria</taxon>
        <taxon>Pseudomonadati</taxon>
        <taxon>Bacteroidota</taxon>
        <taxon>Cytophagia</taxon>
        <taxon>Cytophagales</taxon>
        <taxon>Cyclobacteriaceae</taxon>
        <taxon>Algoriphagus</taxon>
    </lineage>
</organism>
<dbReference type="Gene3D" id="3.10.290.10">
    <property type="entry name" value="RNA-binding S4 domain"/>
    <property type="match status" value="1"/>
</dbReference>
<dbReference type="InterPro" id="IPR018496">
    <property type="entry name" value="PsdUridine_synth_RsuA/RluB_CS"/>
</dbReference>
<dbReference type="InterPro" id="IPR000748">
    <property type="entry name" value="PsdUridine_synth_RsuA/RluB/E/F"/>
</dbReference>
<evidence type="ECO:0000256" key="1">
    <source>
        <dbReference type="ARBA" id="ARBA00008348"/>
    </source>
</evidence>
<dbReference type="AlphaFoldDB" id="A0A4Y9QP86"/>
<dbReference type="InterPro" id="IPR036986">
    <property type="entry name" value="S4_RNA-bd_sf"/>
</dbReference>
<dbReference type="NCBIfam" id="TIGR00093">
    <property type="entry name" value="pseudouridine synthase"/>
    <property type="match status" value="1"/>
</dbReference>
<proteinExistence type="inferred from homology"/>
<gene>
    <name evidence="7" type="ORF">E4S40_15760</name>
</gene>
<keyword evidence="2 4" id="KW-0413">Isomerase</keyword>
<accession>A0A4Y9QP86</accession>
<dbReference type="CDD" id="cd00165">
    <property type="entry name" value="S4"/>
    <property type="match status" value="1"/>
</dbReference>
<dbReference type="CDD" id="cd02870">
    <property type="entry name" value="PseudoU_synth_RsuA_like"/>
    <property type="match status" value="1"/>
</dbReference>
<dbReference type="InterPro" id="IPR020094">
    <property type="entry name" value="TruA/RsuA/RluB/E/F_N"/>
</dbReference>
<dbReference type="GO" id="GO:0000455">
    <property type="term" value="P:enzyme-directed rRNA pseudouridine synthesis"/>
    <property type="evidence" value="ECO:0007669"/>
    <property type="project" value="UniProtKB-ARBA"/>
</dbReference>
<dbReference type="PANTHER" id="PTHR47683">
    <property type="entry name" value="PSEUDOURIDINE SYNTHASE FAMILY PROTEIN-RELATED"/>
    <property type="match status" value="1"/>
</dbReference>
<dbReference type="Gene3D" id="3.30.70.1560">
    <property type="entry name" value="Alpha-L RNA-binding motif"/>
    <property type="match status" value="1"/>
</dbReference>
<feature type="compositionally biased region" description="Basic and acidic residues" evidence="5">
    <location>
        <begin position="39"/>
        <end position="54"/>
    </location>
</feature>
<feature type="region of interest" description="Disordered" evidence="5">
    <location>
        <begin position="1"/>
        <end position="138"/>
    </location>
</feature>
<dbReference type="InterPro" id="IPR042092">
    <property type="entry name" value="PsdUridine_s_RsuA/RluB/E/F_cat"/>
</dbReference>
<comment type="caution">
    <text evidence="7">The sequence shown here is derived from an EMBL/GenBank/DDBJ whole genome shotgun (WGS) entry which is preliminary data.</text>
</comment>
<dbReference type="SMART" id="SM00363">
    <property type="entry name" value="S4"/>
    <property type="match status" value="1"/>
</dbReference>
<dbReference type="EMBL" id="SPSB01000004">
    <property type="protein sequence ID" value="TFV93698.1"/>
    <property type="molecule type" value="Genomic_DNA"/>
</dbReference>
<feature type="compositionally biased region" description="Basic and acidic residues" evidence="5">
    <location>
        <begin position="61"/>
        <end position="99"/>
    </location>
</feature>
<dbReference type="PROSITE" id="PS01149">
    <property type="entry name" value="PSI_RSU"/>
    <property type="match status" value="1"/>
</dbReference>
<feature type="compositionally biased region" description="Basic residues" evidence="5">
    <location>
        <begin position="127"/>
        <end position="137"/>
    </location>
</feature>
<dbReference type="Pfam" id="PF00849">
    <property type="entry name" value="PseudoU_synth_2"/>
    <property type="match status" value="1"/>
</dbReference>
<dbReference type="InterPro" id="IPR020103">
    <property type="entry name" value="PsdUridine_synth_cat_dom_sf"/>
</dbReference>
<evidence type="ECO:0000256" key="5">
    <source>
        <dbReference type="SAM" id="MobiDB-lite"/>
    </source>
</evidence>